<dbReference type="InterPro" id="IPR000504">
    <property type="entry name" value="RRM_dom"/>
</dbReference>
<dbReference type="GeneTree" id="ENSGT00940000155250"/>
<protein>
    <submittedName>
        <fullName evidence="7">RNA binding motif, single stranded interacting protein 2b</fullName>
    </submittedName>
</protein>
<name>A0A8C7ILT4_ONCKI</name>
<reference evidence="7" key="1">
    <citation type="submission" date="2025-08" db="UniProtKB">
        <authorList>
            <consortium name="Ensembl"/>
        </authorList>
    </citation>
    <scope>IDENTIFICATION</scope>
</reference>
<evidence type="ECO:0000256" key="2">
    <source>
        <dbReference type="ARBA" id="ARBA00022884"/>
    </source>
</evidence>
<feature type="transmembrane region" description="Helical" evidence="5">
    <location>
        <begin position="12"/>
        <end position="34"/>
    </location>
</feature>
<dbReference type="Pfam" id="PF00076">
    <property type="entry name" value="RRM_1"/>
    <property type="match status" value="2"/>
</dbReference>
<keyword evidence="5" id="KW-0472">Membrane</keyword>
<gene>
    <name evidence="7" type="primary">LOC109878431</name>
</gene>
<dbReference type="FunFam" id="3.30.70.330:FF:000014">
    <property type="entry name" value="RNA-binding motif, single-stranded-interacting protein 3 isoform 1"/>
    <property type="match status" value="1"/>
</dbReference>
<evidence type="ECO:0000313" key="8">
    <source>
        <dbReference type="Proteomes" id="UP000694557"/>
    </source>
</evidence>
<evidence type="ECO:0000256" key="5">
    <source>
        <dbReference type="SAM" id="Phobius"/>
    </source>
</evidence>
<organism evidence="7 8">
    <name type="scientific">Oncorhynchus kisutch</name>
    <name type="common">Coho salmon</name>
    <name type="synonym">Salmo kisutch</name>
    <dbReference type="NCBI Taxonomy" id="8019"/>
    <lineage>
        <taxon>Eukaryota</taxon>
        <taxon>Metazoa</taxon>
        <taxon>Chordata</taxon>
        <taxon>Craniata</taxon>
        <taxon>Vertebrata</taxon>
        <taxon>Euteleostomi</taxon>
        <taxon>Actinopterygii</taxon>
        <taxon>Neopterygii</taxon>
        <taxon>Teleostei</taxon>
        <taxon>Protacanthopterygii</taxon>
        <taxon>Salmoniformes</taxon>
        <taxon>Salmonidae</taxon>
        <taxon>Salmoninae</taxon>
        <taxon>Oncorhynchus</taxon>
    </lineage>
</organism>
<dbReference type="SUPFAM" id="SSF54928">
    <property type="entry name" value="RNA-binding domain, RBD"/>
    <property type="match status" value="2"/>
</dbReference>
<accession>A0A8C7ILT4</accession>
<evidence type="ECO:0000256" key="1">
    <source>
        <dbReference type="ARBA" id="ARBA00022737"/>
    </source>
</evidence>
<sequence>MRGLFHKDINTWVITLSQMLSGTITLLPLVLFFIDSLYQSYNNIISYMDFQKTCLLLNRYGKIVSTKAILDKTTNTCKGYGFVDFDSPSAAQKAVTALKAGGVQAQMAKQQEQDPTNLYISNLPVSLDEQELENMLKPFSQVISTRILRDANGTSRGVGFARMESTEKCETIIQHFNGKYIKTPPGVPVPSEPLLCKFADGGQKKRQSQGKYLQHGRPWTRDGETGGMTLTYDPTTALQNGFYSAPYSMAPNRMITQTSLPPYMHSPVNTYQVRTVCCISPVNTYQVRTVCCISPVNTYQVRTVCCISPVNTYQVRTVCYISPVNTYQVRTVCCISPVNTYQVRTVCCISPVNTYQVRTVCYISPVNTYQVRTVCCISPVNTYQVRTVCYISPVNTYQVRTVCCISPVNTVSTRSGQSVVSLLLIPTRSGQSVVSLLLIPTRSGQSVVSLLLIPTRSGQSVVSLLLIPTRSGQSVISLLLIPTRSGQTVVSLLLIPTRSGQSVISLLLIPTRSGQSVVSLLLIPTRTVCCISPVNTYQVRTVCCISPVNTYQVRTVCCISPVNTYQVRTVCCISPVNTVSTRSVHCQLSHVSQLVEHGAFNARVVGLIPTGDQYKVCKCMDSLL</sequence>
<dbReference type="AlphaFoldDB" id="A0A8C7ILT4"/>
<reference evidence="7" key="2">
    <citation type="submission" date="2025-09" db="UniProtKB">
        <authorList>
            <consortium name="Ensembl"/>
        </authorList>
    </citation>
    <scope>IDENTIFICATION</scope>
</reference>
<dbReference type="Proteomes" id="UP000694557">
    <property type="component" value="Unassembled WGS sequence"/>
</dbReference>
<keyword evidence="8" id="KW-1185">Reference proteome</keyword>
<keyword evidence="2 3" id="KW-0694">RNA-binding</keyword>
<keyword evidence="1" id="KW-0677">Repeat</keyword>
<evidence type="ECO:0000256" key="3">
    <source>
        <dbReference type="PROSITE-ProRule" id="PRU00176"/>
    </source>
</evidence>
<dbReference type="PANTHER" id="PTHR24012">
    <property type="entry name" value="RNA BINDING PROTEIN"/>
    <property type="match status" value="1"/>
</dbReference>
<dbReference type="PROSITE" id="PS50102">
    <property type="entry name" value="RRM"/>
    <property type="match status" value="2"/>
</dbReference>
<dbReference type="Gene3D" id="3.30.70.330">
    <property type="match status" value="2"/>
</dbReference>
<keyword evidence="5" id="KW-0812">Transmembrane</keyword>
<keyword evidence="5" id="KW-1133">Transmembrane helix</keyword>
<dbReference type="InterPro" id="IPR012677">
    <property type="entry name" value="Nucleotide-bd_a/b_plait_sf"/>
</dbReference>
<evidence type="ECO:0000313" key="7">
    <source>
        <dbReference type="Ensembl" id="ENSOKIP00005075043.1"/>
    </source>
</evidence>
<dbReference type="GO" id="GO:0003723">
    <property type="term" value="F:RNA binding"/>
    <property type="evidence" value="ECO:0007669"/>
    <property type="project" value="UniProtKB-UniRule"/>
</dbReference>
<dbReference type="CDD" id="cd12474">
    <property type="entry name" value="RRM2_MSSP2"/>
    <property type="match status" value="1"/>
</dbReference>
<evidence type="ECO:0000259" key="6">
    <source>
        <dbReference type="PROSITE" id="PS50102"/>
    </source>
</evidence>
<dbReference type="SMART" id="SM00360">
    <property type="entry name" value="RRM"/>
    <property type="match status" value="2"/>
</dbReference>
<evidence type="ECO:0000256" key="4">
    <source>
        <dbReference type="SAM" id="MobiDB-lite"/>
    </source>
</evidence>
<proteinExistence type="predicted"/>
<feature type="domain" description="RRM" evidence="6">
    <location>
        <begin position="30"/>
        <end position="110"/>
    </location>
</feature>
<feature type="region of interest" description="Disordered" evidence="4">
    <location>
        <begin position="206"/>
        <end position="225"/>
    </location>
</feature>
<dbReference type="Ensembl" id="ENSOKIT00005079950.1">
    <property type="protein sequence ID" value="ENSOKIP00005075043.1"/>
    <property type="gene ID" value="ENSOKIG00005032380.1"/>
</dbReference>
<dbReference type="InterPro" id="IPR035979">
    <property type="entry name" value="RBD_domain_sf"/>
</dbReference>
<feature type="domain" description="RRM" evidence="6">
    <location>
        <begin position="116"/>
        <end position="201"/>
    </location>
</feature>